<reference evidence="5" key="2">
    <citation type="submission" date="2016-11" db="UniProtKB">
        <authorList>
            <consortium name="WormBaseParasite"/>
        </authorList>
    </citation>
    <scope>IDENTIFICATION</scope>
</reference>
<evidence type="ECO:0000256" key="3">
    <source>
        <dbReference type="SAM" id="Phobius"/>
    </source>
</evidence>
<feature type="coiled-coil region" evidence="1">
    <location>
        <begin position="210"/>
        <end position="244"/>
    </location>
</feature>
<proteinExistence type="predicted"/>
<keyword evidence="1" id="KW-0175">Coiled coil</keyword>
<keyword evidence="4" id="KW-1185">Reference proteome</keyword>
<feature type="region of interest" description="Disordered" evidence="2">
    <location>
        <begin position="258"/>
        <end position="287"/>
    </location>
</feature>
<evidence type="ECO:0000313" key="4">
    <source>
        <dbReference type="Proteomes" id="UP000095285"/>
    </source>
</evidence>
<keyword evidence="3" id="KW-1133">Transmembrane helix</keyword>
<evidence type="ECO:0000256" key="2">
    <source>
        <dbReference type="SAM" id="MobiDB-lite"/>
    </source>
</evidence>
<feature type="compositionally biased region" description="Basic and acidic residues" evidence="2">
    <location>
        <begin position="258"/>
        <end position="274"/>
    </location>
</feature>
<name>A0A1I7VMH1_LOALO</name>
<evidence type="ECO:0000313" key="5">
    <source>
        <dbReference type="WBParaSite" id="EN70_4200"/>
    </source>
</evidence>
<dbReference type="Proteomes" id="UP000095285">
    <property type="component" value="Unassembled WGS sequence"/>
</dbReference>
<dbReference type="WBParaSite" id="EN70_4200">
    <property type="protein sequence ID" value="EN70_4200"/>
    <property type="gene ID" value="EN70_4200"/>
</dbReference>
<keyword evidence="3" id="KW-0472">Membrane</keyword>
<feature type="transmembrane region" description="Helical" evidence="3">
    <location>
        <begin position="121"/>
        <end position="144"/>
    </location>
</feature>
<evidence type="ECO:0000256" key="1">
    <source>
        <dbReference type="SAM" id="Coils"/>
    </source>
</evidence>
<dbReference type="STRING" id="7209.A0A1I7VMH1"/>
<sequence>MDHGPKESDRSNKFSGKGIMQCISKEAYFHRENNQLTILSVSAECNKRLMDVIQYAKTIPEELHVHITNVAEEEILRRLYKLCELSIADDVNEKTVKWLLIDCNETTTTSEKNSTRSKIKWVIISIITVVTITIVIIVATYYCYITQKKQIKEKQQKQEQRQRHHLQLQQQSQQASSLKTPGKLNEVTDRTILASASITQITNSSDSKLIQNTKEKTKTKQNELKEINERINRQSDEEFQQERKELIAFYKQVRQCFPERTEKTQEQSGKKQSSEENDSSSLNSNES</sequence>
<feature type="region of interest" description="Disordered" evidence="2">
    <location>
        <begin position="156"/>
        <end position="181"/>
    </location>
</feature>
<dbReference type="AlphaFoldDB" id="A0A1I7VMH1"/>
<protein>
    <submittedName>
        <fullName evidence="5">Alba domain-containing protein</fullName>
    </submittedName>
</protein>
<accession>A0A1I7VMH1</accession>
<keyword evidence="3" id="KW-0812">Transmembrane</keyword>
<organism evidence="4 5">
    <name type="scientific">Loa loa</name>
    <name type="common">Eye worm</name>
    <name type="synonym">Filaria loa</name>
    <dbReference type="NCBI Taxonomy" id="7209"/>
    <lineage>
        <taxon>Eukaryota</taxon>
        <taxon>Metazoa</taxon>
        <taxon>Ecdysozoa</taxon>
        <taxon>Nematoda</taxon>
        <taxon>Chromadorea</taxon>
        <taxon>Rhabditida</taxon>
        <taxon>Spirurina</taxon>
        <taxon>Spiruromorpha</taxon>
        <taxon>Filarioidea</taxon>
        <taxon>Onchocercidae</taxon>
        <taxon>Loa</taxon>
    </lineage>
</organism>
<reference evidence="4" key="1">
    <citation type="submission" date="2012-04" db="EMBL/GenBank/DDBJ databases">
        <title>The Genome Sequence of Loa loa.</title>
        <authorList>
            <consortium name="The Broad Institute Genome Sequencing Platform"/>
            <consortium name="Broad Institute Genome Sequencing Center for Infectious Disease"/>
            <person name="Nutman T.B."/>
            <person name="Fink D.L."/>
            <person name="Russ C."/>
            <person name="Young S."/>
            <person name="Zeng Q."/>
            <person name="Gargeya S."/>
            <person name="Alvarado L."/>
            <person name="Berlin A."/>
            <person name="Chapman S.B."/>
            <person name="Chen Z."/>
            <person name="Freedman E."/>
            <person name="Gellesch M."/>
            <person name="Goldberg J."/>
            <person name="Griggs A."/>
            <person name="Gujja S."/>
            <person name="Heilman E.R."/>
            <person name="Heiman D."/>
            <person name="Howarth C."/>
            <person name="Mehta T."/>
            <person name="Neiman D."/>
            <person name="Pearson M."/>
            <person name="Roberts A."/>
            <person name="Saif S."/>
            <person name="Shea T."/>
            <person name="Shenoy N."/>
            <person name="Sisk P."/>
            <person name="Stolte C."/>
            <person name="Sykes S."/>
            <person name="White J."/>
            <person name="Yandava C."/>
            <person name="Haas B."/>
            <person name="Henn M.R."/>
            <person name="Nusbaum C."/>
            <person name="Birren B."/>
        </authorList>
    </citation>
    <scope>NUCLEOTIDE SEQUENCE [LARGE SCALE GENOMIC DNA]</scope>
</reference>